<reference evidence="1" key="2">
    <citation type="journal article" date="2015" name="Fish Shellfish Immunol.">
        <title>Early steps in the European eel (Anguilla anguilla)-Vibrio vulnificus interaction in the gills: Role of the RtxA13 toxin.</title>
        <authorList>
            <person name="Callol A."/>
            <person name="Pajuelo D."/>
            <person name="Ebbesson L."/>
            <person name="Teles M."/>
            <person name="MacKenzie S."/>
            <person name="Amaro C."/>
        </authorList>
    </citation>
    <scope>NUCLEOTIDE SEQUENCE</scope>
</reference>
<organism evidence="1">
    <name type="scientific">Anguilla anguilla</name>
    <name type="common">European freshwater eel</name>
    <name type="synonym">Muraena anguilla</name>
    <dbReference type="NCBI Taxonomy" id="7936"/>
    <lineage>
        <taxon>Eukaryota</taxon>
        <taxon>Metazoa</taxon>
        <taxon>Chordata</taxon>
        <taxon>Craniata</taxon>
        <taxon>Vertebrata</taxon>
        <taxon>Euteleostomi</taxon>
        <taxon>Actinopterygii</taxon>
        <taxon>Neopterygii</taxon>
        <taxon>Teleostei</taxon>
        <taxon>Anguilliformes</taxon>
        <taxon>Anguillidae</taxon>
        <taxon>Anguilla</taxon>
    </lineage>
</organism>
<accession>A0A0E9WGQ7</accession>
<sequence length="11" mass="1162">MCSVNTISPNP</sequence>
<name>A0A0E9WGQ7_ANGAN</name>
<evidence type="ECO:0000313" key="1">
    <source>
        <dbReference type="EMBL" id="JAH88673.1"/>
    </source>
</evidence>
<dbReference type="EMBL" id="GBXM01019904">
    <property type="protein sequence ID" value="JAH88673.1"/>
    <property type="molecule type" value="Transcribed_RNA"/>
</dbReference>
<reference evidence="1" key="1">
    <citation type="submission" date="2014-11" db="EMBL/GenBank/DDBJ databases">
        <authorList>
            <person name="Amaro Gonzalez C."/>
        </authorList>
    </citation>
    <scope>NUCLEOTIDE SEQUENCE</scope>
</reference>
<protein>
    <submittedName>
        <fullName evidence="1">Uncharacterized protein</fullName>
    </submittedName>
</protein>
<proteinExistence type="predicted"/>